<evidence type="ECO:0000313" key="4">
    <source>
        <dbReference type="EMBL" id="KAG2531185.1"/>
    </source>
</evidence>
<dbReference type="Proteomes" id="UP000285883">
    <property type="component" value="Unassembled WGS sequence"/>
</dbReference>
<organism evidence="5 6">
    <name type="scientific">Phytophthora kernoviae</name>
    <dbReference type="NCBI Taxonomy" id="325452"/>
    <lineage>
        <taxon>Eukaryota</taxon>
        <taxon>Sar</taxon>
        <taxon>Stramenopiles</taxon>
        <taxon>Oomycota</taxon>
        <taxon>Peronosporomycetes</taxon>
        <taxon>Peronosporales</taxon>
        <taxon>Peronosporaceae</taxon>
        <taxon>Phytophthora</taxon>
    </lineage>
</organism>
<dbReference type="CDD" id="cd21089">
    <property type="entry name" value="Trm112-like"/>
    <property type="match status" value="1"/>
</dbReference>
<dbReference type="InterPro" id="IPR039127">
    <property type="entry name" value="Trm112"/>
</dbReference>
<dbReference type="Proteomes" id="UP000792063">
    <property type="component" value="Unassembled WGS sequence"/>
</dbReference>
<dbReference type="GO" id="GO:0046982">
    <property type="term" value="F:protein heterodimerization activity"/>
    <property type="evidence" value="ECO:0007669"/>
    <property type="project" value="InterPro"/>
</dbReference>
<accession>A0A421EYU3</accession>
<dbReference type="EMBL" id="MAYM02001818">
    <property type="protein sequence ID" value="RLN10605.1"/>
    <property type="molecule type" value="Genomic_DNA"/>
</dbReference>
<dbReference type="Gene3D" id="2.20.25.10">
    <property type="match status" value="1"/>
</dbReference>
<dbReference type="PANTHER" id="PTHR12773:SF0">
    <property type="entry name" value="MULTIFUNCTIONAL METHYLTRANSFERASE SUBUNIT TRM112-LIKE PROTEIN"/>
    <property type="match status" value="1"/>
</dbReference>
<evidence type="ECO:0000313" key="6">
    <source>
        <dbReference type="Proteomes" id="UP000285883"/>
    </source>
</evidence>
<comment type="subunit">
    <text evidence="2">Interacts with TRM9.</text>
</comment>
<dbReference type="AlphaFoldDB" id="A0A421EYU3"/>
<dbReference type="EMBL" id="JPWU03000021">
    <property type="protein sequence ID" value="KAG2531185.1"/>
    <property type="molecule type" value="Genomic_DNA"/>
</dbReference>
<dbReference type="Proteomes" id="UP000785171">
    <property type="component" value="Unassembled WGS sequence"/>
</dbReference>
<evidence type="ECO:0000256" key="2">
    <source>
        <dbReference type="ARBA" id="ARBA00065633"/>
    </source>
</evidence>
<sequence>MYVFCQHHSTDTKVTTMRLITHNLLMCNKKGVENGYPLRIESEEVEVVDCDFQAAFVRKMLTKLDWNAFLAGAKALNLADGLPETLPSSEEGATEEETLRKIHHALLEVHVKQGKLVCPESGRAFPILDGIPNMLLNEDEV</sequence>
<dbReference type="Pfam" id="PF03966">
    <property type="entry name" value="Trm112p"/>
    <property type="match status" value="1"/>
</dbReference>
<comment type="similarity">
    <text evidence="1">Belongs to the TRM112 family.</text>
</comment>
<protein>
    <recommendedName>
        <fullName evidence="7">Multifunctional methyltransferase subunit TRM112-like protein</fullName>
    </recommendedName>
</protein>
<dbReference type="FunFam" id="2.20.25.10:FF:000018">
    <property type="entry name" value="Multifunctional methyltransferase subunit TRM112-like B"/>
    <property type="match status" value="1"/>
</dbReference>
<dbReference type="GO" id="GO:0030488">
    <property type="term" value="P:tRNA methylation"/>
    <property type="evidence" value="ECO:0007669"/>
    <property type="project" value="TreeGrafter"/>
</dbReference>
<reference evidence="5 6" key="2">
    <citation type="submission" date="2018-07" db="EMBL/GenBank/DDBJ databases">
        <title>Genome sequencing of oomycete isolates from Chile give support for New Zealand origin for Phytophthora kernoviae and make available the first Nothophytophthora sp. genome.</title>
        <authorList>
            <person name="Studholme D.J."/>
            <person name="Sanfuentes E."/>
            <person name="Panda P."/>
            <person name="Hill R."/>
            <person name="Sambles C."/>
            <person name="Grant M."/>
            <person name="Williams N.M."/>
            <person name="Mcdougal R.L."/>
        </authorList>
    </citation>
    <scope>NUCLEOTIDE SEQUENCE [LARGE SCALE GENOMIC DNA]</scope>
    <source>
        <strain evidence="5">Chile2</strain>
    </source>
</reference>
<dbReference type="SUPFAM" id="SSF158997">
    <property type="entry name" value="Trm112p-like"/>
    <property type="match status" value="1"/>
</dbReference>
<comment type="caution">
    <text evidence="5">The sequence shown here is derived from an EMBL/GenBank/DDBJ whole genome shotgun (WGS) entry which is preliminary data.</text>
</comment>
<gene>
    <name evidence="5" type="ORF">BBI17_001880</name>
    <name evidence="3" type="ORF">JM16_001793</name>
    <name evidence="4" type="ORF">JM18_001780</name>
</gene>
<reference evidence="3" key="1">
    <citation type="journal article" date="2015" name="Genom Data">
        <title>Genome sequences of six Phytophthora species associated with forests in New Zealand.</title>
        <authorList>
            <person name="Studholme D.J."/>
            <person name="McDougal R.L."/>
            <person name="Sambles C."/>
            <person name="Hansen E."/>
            <person name="Hardy G."/>
            <person name="Grant M."/>
            <person name="Ganley R.J."/>
            <person name="Williams N.M."/>
        </authorList>
    </citation>
    <scope>NUCLEOTIDE SEQUENCE</scope>
    <source>
        <strain evidence="3">NZFS 2646</strain>
        <strain evidence="4">NZFS 3630</strain>
    </source>
</reference>
<evidence type="ECO:0000313" key="5">
    <source>
        <dbReference type="EMBL" id="RLN10605.1"/>
    </source>
</evidence>
<dbReference type="PANTHER" id="PTHR12773">
    <property type="entry name" value="UPF0315 PROTEIN-RELATED"/>
    <property type="match status" value="1"/>
</dbReference>
<evidence type="ECO:0000256" key="1">
    <source>
        <dbReference type="ARBA" id="ARBA00007980"/>
    </source>
</evidence>
<name>A0A421EYU3_9STRA</name>
<dbReference type="EMBL" id="JPWV03000024">
    <property type="protein sequence ID" value="KAG2529830.1"/>
    <property type="molecule type" value="Genomic_DNA"/>
</dbReference>
<dbReference type="InterPro" id="IPR005651">
    <property type="entry name" value="Trm112-like"/>
</dbReference>
<reference evidence="3" key="3">
    <citation type="submission" date="2020-06" db="EMBL/GenBank/DDBJ databases">
        <authorList>
            <person name="Studholme D.J."/>
        </authorList>
    </citation>
    <scope>NUCLEOTIDE SEQUENCE</scope>
    <source>
        <strain evidence="3">NZFS 2646</strain>
        <strain evidence="4">NZFS 3630</strain>
    </source>
</reference>
<evidence type="ECO:0000313" key="3">
    <source>
        <dbReference type="EMBL" id="KAG2529830.1"/>
    </source>
</evidence>
<proteinExistence type="inferred from homology"/>
<evidence type="ECO:0008006" key="7">
    <source>
        <dbReference type="Google" id="ProtNLM"/>
    </source>
</evidence>
<dbReference type="GO" id="GO:0070476">
    <property type="term" value="P:rRNA (guanine-N7)-methylation"/>
    <property type="evidence" value="ECO:0007669"/>
    <property type="project" value="TreeGrafter"/>
</dbReference>